<accession>B4SQN8</accession>
<organism evidence="2 3">
    <name type="scientific">Stenotrophomonas maltophilia (strain R551-3)</name>
    <dbReference type="NCBI Taxonomy" id="391008"/>
    <lineage>
        <taxon>Bacteria</taxon>
        <taxon>Pseudomonadati</taxon>
        <taxon>Pseudomonadota</taxon>
        <taxon>Gammaproteobacteria</taxon>
        <taxon>Lysobacterales</taxon>
        <taxon>Lysobacteraceae</taxon>
        <taxon>Stenotrophomonas</taxon>
        <taxon>Stenotrophomonas maltophilia group</taxon>
    </lineage>
</organism>
<keyword evidence="1" id="KW-0732">Signal</keyword>
<dbReference type="Proteomes" id="UP000001867">
    <property type="component" value="Chromosome"/>
</dbReference>
<evidence type="ECO:0008006" key="4">
    <source>
        <dbReference type="Google" id="ProtNLM"/>
    </source>
</evidence>
<gene>
    <name evidence="2" type="ordered locus">Smal_1388</name>
</gene>
<feature type="chain" id="PRO_5002826324" description="Transmembrane protein" evidence="1">
    <location>
        <begin position="29"/>
        <end position="62"/>
    </location>
</feature>
<dbReference type="RefSeq" id="WP_012510606.1">
    <property type="nucleotide sequence ID" value="NC_011071.1"/>
</dbReference>
<feature type="signal peptide" evidence="1">
    <location>
        <begin position="1"/>
        <end position="28"/>
    </location>
</feature>
<dbReference type="AlphaFoldDB" id="B4SQN8"/>
<dbReference type="HOGENOM" id="CLU_2902397_0_0_6"/>
<protein>
    <recommendedName>
        <fullName evidence="4">Transmembrane protein</fullName>
    </recommendedName>
</protein>
<sequence length="62" mass="6156" precursor="true">MIGKKVLSSVAGIVVVAALSFGAAQAFATPAKTGFAPGCEPHPQCPFGSSGKHGQVLCCDPL</sequence>
<proteinExistence type="predicted"/>
<evidence type="ECO:0000313" key="2">
    <source>
        <dbReference type="EMBL" id="ACF51093.1"/>
    </source>
</evidence>
<dbReference type="STRING" id="391008.Smal_1388"/>
<evidence type="ECO:0000313" key="3">
    <source>
        <dbReference type="Proteomes" id="UP000001867"/>
    </source>
</evidence>
<dbReference type="EMBL" id="CP001111">
    <property type="protein sequence ID" value="ACF51093.1"/>
    <property type="molecule type" value="Genomic_DNA"/>
</dbReference>
<name>B4SQN8_STRM5</name>
<evidence type="ECO:0000256" key="1">
    <source>
        <dbReference type="SAM" id="SignalP"/>
    </source>
</evidence>
<reference evidence="2 3" key="1">
    <citation type="submission" date="2008-06" db="EMBL/GenBank/DDBJ databases">
        <title>Complete sequence of Stenotrophomonas maltophilia R551-3.</title>
        <authorList>
            <consortium name="US DOE Joint Genome Institute"/>
            <person name="Lucas S."/>
            <person name="Copeland A."/>
            <person name="Lapidus A."/>
            <person name="Glavina del Rio T."/>
            <person name="Dalin E."/>
            <person name="Tice H."/>
            <person name="Pitluck S."/>
            <person name="Chain P."/>
            <person name="Malfatti S."/>
            <person name="Shin M."/>
            <person name="Vergez L."/>
            <person name="Lang D."/>
            <person name="Schmutz J."/>
            <person name="Larimer F."/>
            <person name="Land M."/>
            <person name="Hauser L."/>
            <person name="Kyrpides N."/>
            <person name="Mikhailova N."/>
            <person name="Taghavi S."/>
            <person name="Monchy S."/>
            <person name="Newman L."/>
            <person name="Vangronsveld J."/>
            <person name="van der Lelie D."/>
            <person name="Richardson P."/>
        </authorList>
    </citation>
    <scope>NUCLEOTIDE SEQUENCE [LARGE SCALE GENOMIC DNA]</scope>
    <source>
        <strain evidence="2 3">R551-3</strain>
    </source>
</reference>
<dbReference type="OrthoDB" id="6050823at2"/>
<dbReference type="KEGG" id="smt:Smal_1388"/>